<feature type="transmembrane region" description="Helical" evidence="11">
    <location>
        <begin position="193"/>
        <end position="212"/>
    </location>
</feature>
<evidence type="ECO:0000256" key="5">
    <source>
        <dbReference type="ARBA" id="ARBA00022692"/>
    </source>
</evidence>
<evidence type="ECO:0000313" key="15">
    <source>
        <dbReference type="Proteomes" id="UP000827549"/>
    </source>
</evidence>
<proteinExistence type="predicted"/>
<keyword evidence="3" id="KW-0813">Transport</keyword>
<comment type="cofactor">
    <cofactor evidence="1">
        <name>heme b</name>
        <dbReference type="ChEBI" id="CHEBI:60344"/>
    </cofactor>
</comment>
<feature type="transmembrane region" description="Helical" evidence="11">
    <location>
        <begin position="232"/>
        <end position="252"/>
    </location>
</feature>
<keyword evidence="10 11" id="KW-0472">Membrane</keyword>
<dbReference type="RefSeq" id="XP_062631966.1">
    <property type="nucleotide sequence ID" value="XM_062775982.1"/>
</dbReference>
<name>A0AAF0YFL9_9TREE</name>
<evidence type="ECO:0000259" key="13">
    <source>
        <dbReference type="SMART" id="SM00665"/>
    </source>
</evidence>
<dbReference type="GeneID" id="87812590"/>
<gene>
    <name evidence="14" type="ORF">LOC62_07G009429</name>
</gene>
<dbReference type="GO" id="GO:0020037">
    <property type="term" value="F:heme binding"/>
    <property type="evidence" value="ECO:0007669"/>
    <property type="project" value="TreeGrafter"/>
</dbReference>
<evidence type="ECO:0000256" key="9">
    <source>
        <dbReference type="ARBA" id="ARBA00023004"/>
    </source>
</evidence>
<protein>
    <recommendedName>
        <fullName evidence="13">Cytochrome b561 domain-containing protein</fullName>
    </recommendedName>
</protein>
<evidence type="ECO:0000256" key="3">
    <source>
        <dbReference type="ARBA" id="ARBA00022448"/>
    </source>
</evidence>
<evidence type="ECO:0000256" key="4">
    <source>
        <dbReference type="ARBA" id="ARBA00022617"/>
    </source>
</evidence>
<evidence type="ECO:0000256" key="7">
    <source>
        <dbReference type="ARBA" id="ARBA00022982"/>
    </source>
</evidence>
<dbReference type="GO" id="GO:0016020">
    <property type="term" value="C:membrane"/>
    <property type="evidence" value="ECO:0007669"/>
    <property type="project" value="UniProtKB-SubCell"/>
</dbReference>
<evidence type="ECO:0000313" key="14">
    <source>
        <dbReference type="EMBL" id="WOO85940.1"/>
    </source>
</evidence>
<organism evidence="14 15">
    <name type="scientific">Vanrija pseudolonga</name>
    <dbReference type="NCBI Taxonomy" id="143232"/>
    <lineage>
        <taxon>Eukaryota</taxon>
        <taxon>Fungi</taxon>
        <taxon>Dikarya</taxon>
        <taxon>Basidiomycota</taxon>
        <taxon>Agaricomycotina</taxon>
        <taxon>Tremellomycetes</taxon>
        <taxon>Trichosporonales</taxon>
        <taxon>Trichosporonaceae</taxon>
        <taxon>Vanrija</taxon>
    </lineage>
</organism>
<comment type="subcellular location">
    <subcellularLocation>
        <location evidence="2">Membrane</location>
        <topology evidence="2">Multi-pass membrane protein</topology>
    </subcellularLocation>
</comment>
<keyword evidence="15" id="KW-1185">Reference proteome</keyword>
<evidence type="ECO:0000256" key="10">
    <source>
        <dbReference type="ARBA" id="ARBA00023136"/>
    </source>
</evidence>
<accession>A0AAF0YFL9</accession>
<dbReference type="Gene3D" id="1.20.120.1770">
    <property type="match status" value="1"/>
</dbReference>
<keyword evidence="9" id="KW-0408">Iron</keyword>
<feature type="transmembrane region" description="Helical" evidence="11">
    <location>
        <begin position="160"/>
        <end position="181"/>
    </location>
</feature>
<feature type="domain" description="Cytochrome b561" evidence="13">
    <location>
        <begin position="89"/>
        <end position="214"/>
    </location>
</feature>
<dbReference type="EMBL" id="CP086720">
    <property type="protein sequence ID" value="WOO85940.1"/>
    <property type="molecule type" value="Genomic_DNA"/>
</dbReference>
<dbReference type="SMART" id="SM00665">
    <property type="entry name" value="B561"/>
    <property type="match status" value="1"/>
</dbReference>
<evidence type="ECO:0000256" key="2">
    <source>
        <dbReference type="ARBA" id="ARBA00004141"/>
    </source>
</evidence>
<feature type="signal peptide" evidence="12">
    <location>
        <begin position="1"/>
        <end position="20"/>
    </location>
</feature>
<dbReference type="AlphaFoldDB" id="A0AAF0YFL9"/>
<evidence type="ECO:0000256" key="12">
    <source>
        <dbReference type="SAM" id="SignalP"/>
    </source>
</evidence>
<evidence type="ECO:0000256" key="1">
    <source>
        <dbReference type="ARBA" id="ARBA00001970"/>
    </source>
</evidence>
<evidence type="ECO:0000256" key="6">
    <source>
        <dbReference type="ARBA" id="ARBA00022723"/>
    </source>
</evidence>
<feature type="transmembrane region" description="Helical" evidence="11">
    <location>
        <begin position="121"/>
        <end position="148"/>
    </location>
</feature>
<keyword evidence="7" id="KW-0249">Electron transport</keyword>
<keyword evidence="12" id="KW-0732">Signal</keyword>
<dbReference type="CDD" id="cd08760">
    <property type="entry name" value="Cyt_b561_FRRS1_like"/>
    <property type="match status" value="1"/>
</dbReference>
<dbReference type="InterPro" id="IPR045150">
    <property type="entry name" value="CYB561D1/2"/>
</dbReference>
<dbReference type="PANTHER" id="PTHR15422">
    <property type="entry name" value="OS05G0565100 PROTEIN"/>
    <property type="match status" value="1"/>
</dbReference>
<keyword evidence="8 11" id="KW-1133">Transmembrane helix</keyword>
<feature type="transmembrane region" description="Helical" evidence="11">
    <location>
        <begin position="87"/>
        <end position="109"/>
    </location>
</feature>
<evidence type="ECO:0000256" key="11">
    <source>
        <dbReference type="SAM" id="Phobius"/>
    </source>
</evidence>
<feature type="chain" id="PRO_5042124939" description="Cytochrome b561 domain-containing protein" evidence="12">
    <location>
        <begin position="21"/>
        <end position="288"/>
    </location>
</feature>
<keyword evidence="6" id="KW-0479">Metal-binding</keyword>
<dbReference type="Proteomes" id="UP000827549">
    <property type="component" value="Chromosome 7"/>
</dbReference>
<sequence length="288" mass="30219">MKTSTIISYALLAATSLVRAADPVVDLHPRQYGYGPGYGDTTTKAAATATGSAAASEATEYGGGYGGSSGSEAGEYGGLKISPHSAVLAHAVCGALATMLFLPSGVLAARVIRGVSPSRSWFLIHAGVQGVVGLGLITAGASIGWARFTLKTIDTPHRKAAVSLFVIVWVQALLGAITHAVGAKRLRRGPLNFVHWTLGLATVGLGWAVAWLGFTSEWTYRGHGEVSHKWRIGWGVVIGLWILAYAAGLALLPRQLKREAATNEVTRVARLGSETEAKDTREEPFSVS</sequence>
<dbReference type="PANTHER" id="PTHR15422:SF24">
    <property type="entry name" value="DOMON RELATED DOMAIN-CONTAINING PROTEIN"/>
    <property type="match status" value="1"/>
</dbReference>
<reference evidence="14" key="1">
    <citation type="submission" date="2023-10" db="EMBL/GenBank/DDBJ databases">
        <authorList>
            <person name="Noh H."/>
        </authorList>
    </citation>
    <scope>NUCLEOTIDE SEQUENCE</scope>
    <source>
        <strain evidence="14">DUCC4014</strain>
    </source>
</reference>
<dbReference type="GO" id="GO:0046872">
    <property type="term" value="F:metal ion binding"/>
    <property type="evidence" value="ECO:0007669"/>
    <property type="project" value="UniProtKB-KW"/>
</dbReference>
<keyword evidence="5 11" id="KW-0812">Transmembrane</keyword>
<dbReference type="GO" id="GO:0140575">
    <property type="term" value="F:transmembrane monodehydroascorbate reductase activity"/>
    <property type="evidence" value="ECO:0007669"/>
    <property type="project" value="InterPro"/>
</dbReference>
<evidence type="ECO:0000256" key="8">
    <source>
        <dbReference type="ARBA" id="ARBA00022989"/>
    </source>
</evidence>
<keyword evidence="4" id="KW-0349">Heme</keyword>
<dbReference type="InterPro" id="IPR006593">
    <property type="entry name" value="Cyt_b561/ferric_Rdtase_TM"/>
</dbReference>